<sequence length="196" mass="21160">MNDTTDPDEMKRIKDAARAAAFAARAAHRARDEGRLADRDANRHLAHALAEWSALPLSGFLPMGTEIDPRPTMAAWSGAAVGVPLIEGKARPLAFARWTPDMPLVAASFGTHAPADPVPMVPEVLIVPLLAFDRRGFRLGYGGGFYDRTLEGLRRNRPTFAVGLAYGAQEVEEVPIEATDQPLDLIVTEGGVIRPV</sequence>
<dbReference type="InterPro" id="IPR002698">
    <property type="entry name" value="FTHF_cligase"/>
</dbReference>
<dbReference type="EC" id="6.3.3.2" evidence="4"/>
<evidence type="ECO:0000256" key="3">
    <source>
        <dbReference type="ARBA" id="ARBA00022840"/>
    </source>
</evidence>
<dbReference type="RefSeq" id="WP_076978994.1">
    <property type="nucleotide sequence ID" value="NZ_CP019124.1"/>
</dbReference>
<dbReference type="Pfam" id="PF01812">
    <property type="entry name" value="5-FTHF_cyc-lig"/>
    <property type="match status" value="1"/>
</dbReference>
<evidence type="ECO:0000313" key="5">
    <source>
        <dbReference type="EMBL" id="APX88971.1"/>
    </source>
</evidence>
<dbReference type="GO" id="GO:0009396">
    <property type="term" value="P:folic acid-containing compound biosynthetic process"/>
    <property type="evidence" value="ECO:0007669"/>
    <property type="project" value="TreeGrafter"/>
</dbReference>
<comment type="catalytic activity">
    <reaction evidence="4">
        <text>(6S)-5-formyl-5,6,7,8-tetrahydrofolate + ATP = (6R)-5,10-methenyltetrahydrofolate + ADP + phosphate</text>
        <dbReference type="Rhea" id="RHEA:10488"/>
        <dbReference type="ChEBI" id="CHEBI:30616"/>
        <dbReference type="ChEBI" id="CHEBI:43474"/>
        <dbReference type="ChEBI" id="CHEBI:57455"/>
        <dbReference type="ChEBI" id="CHEBI:57457"/>
        <dbReference type="ChEBI" id="CHEBI:456216"/>
        <dbReference type="EC" id="6.3.3.2"/>
    </reaction>
</comment>
<dbReference type="Gene3D" id="3.40.50.10420">
    <property type="entry name" value="NagB/RpiA/CoA transferase-like"/>
    <property type="match status" value="1"/>
</dbReference>
<dbReference type="SUPFAM" id="SSF100950">
    <property type="entry name" value="NagB/RpiA/CoA transferase-like"/>
    <property type="match status" value="1"/>
</dbReference>
<comment type="similarity">
    <text evidence="1 4">Belongs to the 5-formyltetrahydrofolate cyclo-ligase family.</text>
</comment>
<gene>
    <name evidence="5" type="ORF">BV394_03875</name>
</gene>
<proteinExistence type="inferred from homology"/>
<accession>A0A1U7DG82</accession>
<dbReference type="InterPro" id="IPR024185">
    <property type="entry name" value="FTHF_cligase-like_sf"/>
</dbReference>
<name>A0A1U7DG82_9RHOB</name>
<dbReference type="NCBIfam" id="TIGR02727">
    <property type="entry name" value="MTHFS_bact"/>
    <property type="match status" value="1"/>
</dbReference>
<dbReference type="PIRSF" id="PIRSF006806">
    <property type="entry name" value="FTHF_cligase"/>
    <property type="match status" value="1"/>
</dbReference>
<keyword evidence="6" id="KW-1185">Reference proteome</keyword>
<dbReference type="PANTHER" id="PTHR23407:SF1">
    <property type="entry name" value="5-FORMYLTETRAHYDROFOLATE CYCLO-LIGASE"/>
    <property type="match status" value="1"/>
</dbReference>
<keyword evidence="3 4" id="KW-0067">ATP-binding</keyword>
<dbReference type="EMBL" id="CP019124">
    <property type="protein sequence ID" value="APX88971.1"/>
    <property type="molecule type" value="Genomic_DNA"/>
</dbReference>
<evidence type="ECO:0000256" key="2">
    <source>
        <dbReference type="ARBA" id="ARBA00022741"/>
    </source>
</evidence>
<dbReference type="GO" id="GO:0005524">
    <property type="term" value="F:ATP binding"/>
    <property type="evidence" value="ECO:0007669"/>
    <property type="project" value="UniProtKB-KW"/>
</dbReference>
<protein>
    <recommendedName>
        <fullName evidence="4">5-formyltetrahydrofolate cyclo-ligase</fullName>
        <ecNumber evidence="4">6.3.3.2</ecNumber>
    </recommendedName>
</protein>
<evidence type="ECO:0000256" key="1">
    <source>
        <dbReference type="ARBA" id="ARBA00010638"/>
    </source>
</evidence>
<dbReference type="GO" id="GO:0035999">
    <property type="term" value="P:tetrahydrofolate interconversion"/>
    <property type="evidence" value="ECO:0007669"/>
    <property type="project" value="TreeGrafter"/>
</dbReference>
<keyword evidence="4" id="KW-0479">Metal-binding</keyword>
<comment type="cofactor">
    <cofactor evidence="4">
        <name>Mg(2+)</name>
        <dbReference type="ChEBI" id="CHEBI:18420"/>
    </cofactor>
</comment>
<keyword evidence="4" id="KW-0460">Magnesium</keyword>
<evidence type="ECO:0000313" key="6">
    <source>
        <dbReference type="Proteomes" id="UP000187266"/>
    </source>
</evidence>
<evidence type="ECO:0000256" key="4">
    <source>
        <dbReference type="RuleBase" id="RU361279"/>
    </source>
</evidence>
<dbReference type="AlphaFoldDB" id="A0A1U7DG82"/>
<dbReference type="InterPro" id="IPR037171">
    <property type="entry name" value="NagB/RpiA_transferase-like"/>
</dbReference>
<keyword evidence="2 4" id="KW-0547">Nucleotide-binding</keyword>
<dbReference type="PANTHER" id="PTHR23407">
    <property type="entry name" value="ATPASE INHIBITOR/5-FORMYLTETRAHYDROFOLATE CYCLO-LIGASE"/>
    <property type="match status" value="1"/>
</dbReference>
<dbReference type="GO" id="GO:0030272">
    <property type="term" value="F:5-formyltetrahydrofolate cyclo-ligase activity"/>
    <property type="evidence" value="ECO:0007669"/>
    <property type="project" value="UniProtKB-EC"/>
</dbReference>
<dbReference type="STRING" id="1267768.BV394_03875"/>
<dbReference type="Proteomes" id="UP000187266">
    <property type="component" value="Chromosome"/>
</dbReference>
<accession>A0A2M9DFM3</accession>
<dbReference type="GO" id="GO:0046872">
    <property type="term" value="F:metal ion binding"/>
    <property type="evidence" value="ECO:0007669"/>
    <property type="project" value="UniProtKB-KW"/>
</dbReference>
<organism evidence="5 6">
    <name type="scientific">Brevirhabdus pacifica</name>
    <dbReference type="NCBI Taxonomy" id="1267768"/>
    <lineage>
        <taxon>Bacteria</taxon>
        <taxon>Pseudomonadati</taxon>
        <taxon>Pseudomonadota</taxon>
        <taxon>Alphaproteobacteria</taxon>
        <taxon>Rhodobacterales</taxon>
        <taxon>Paracoccaceae</taxon>
        <taxon>Brevirhabdus</taxon>
    </lineage>
</organism>
<reference evidence="5 6" key="1">
    <citation type="submission" date="2017-01" db="EMBL/GenBank/DDBJ databases">
        <title>Genomic analysis of Xuhuaishuia manganoxidans DY6-4.</title>
        <authorList>
            <person name="Wang X."/>
        </authorList>
    </citation>
    <scope>NUCLEOTIDE SEQUENCE [LARGE SCALE GENOMIC DNA]</scope>
    <source>
        <strain evidence="5 6">DY6-4</strain>
    </source>
</reference>